<proteinExistence type="predicted"/>
<dbReference type="GO" id="GO:0016020">
    <property type="term" value="C:membrane"/>
    <property type="evidence" value="ECO:0007669"/>
    <property type="project" value="InterPro"/>
</dbReference>
<keyword evidence="1" id="KW-1133">Transmembrane helix</keyword>
<dbReference type="SUPFAM" id="SSF81342">
    <property type="entry name" value="Transmembrane di-heme cytochromes"/>
    <property type="match status" value="1"/>
</dbReference>
<dbReference type="Proteomes" id="UP000614469">
    <property type="component" value="Unassembled WGS sequence"/>
</dbReference>
<evidence type="ECO:0000313" key="3">
    <source>
        <dbReference type="EMBL" id="MBC8336390.1"/>
    </source>
</evidence>
<accession>A0A8J6TJA9</accession>
<dbReference type="InterPro" id="IPR027387">
    <property type="entry name" value="Cytb/b6-like_sf"/>
</dbReference>
<dbReference type="AlphaFoldDB" id="A0A8J6TJA9"/>
<feature type="domain" description="Cytochrome b/b6 N-terminal region profile" evidence="2">
    <location>
        <begin position="5"/>
        <end position="215"/>
    </location>
</feature>
<dbReference type="GO" id="GO:0009055">
    <property type="term" value="F:electron transfer activity"/>
    <property type="evidence" value="ECO:0007669"/>
    <property type="project" value="InterPro"/>
</dbReference>
<feature type="transmembrane region" description="Helical" evidence="1">
    <location>
        <begin position="32"/>
        <end position="59"/>
    </location>
</feature>
<dbReference type="PROSITE" id="PS51002">
    <property type="entry name" value="CYTB_NTER"/>
    <property type="match status" value="1"/>
</dbReference>
<dbReference type="InterPro" id="IPR048259">
    <property type="entry name" value="Cytochrome_b_N_euk/bac"/>
</dbReference>
<dbReference type="InterPro" id="IPR016174">
    <property type="entry name" value="Di-haem_cyt_TM"/>
</dbReference>
<evidence type="ECO:0000256" key="1">
    <source>
        <dbReference type="SAM" id="Phobius"/>
    </source>
</evidence>
<sequence>MGSKIADWLDERLGWRSVWEAIFLRKIPKVNWLFTLGSATLFVAVNQAITGILLTLYYVPTPDHAYNSVQYITNEVAAGWLIRGLHHWGASAMVVLTVLHMLRVIFLGTYKYPREITWFTGVFLLIIVIGFGFTGYLLPWDQKAYWATTVGTKIASVTPGIGDWILRVMRGGPELSAVTLARFFGVHVWVLPSALMALSGLHLYLVIKIGISEMPGKDD</sequence>
<protein>
    <submittedName>
        <fullName evidence="3">Cytochrome b N-terminal domain-containing protein</fullName>
    </submittedName>
</protein>
<dbReference type="PIRSF" id="PIRSF000032">
    <property type="entry name" value="Cytochrome_b6"/>
    <property type="match status" value="1"/>
</dbReference>
<dbReference type="CDD" id="cd00284">
    <property type="entry name" value="Cytochrome_b_N"/>
    <property type="match status" value="1"/>
</dbReference>
<feature type="transmembrane region" description="Helical" evidence="1">
    <location>
        <begin position="118"/>
        <end position="138"/>
    </location>
</feature>
<dbReference type="InterPro" id="IPR005797">
    <property type="entry name" value="Cyt_b/b6_N"/>
</dbReference>
<dbReference type="GO" id="GO:0016491">
    <property type="term" value="F:oxidoreductase activity"/>
    <property type="evidence" value="ECO:0007669"/>
    <property type="project" value="InterPro"/>
</dbReference>
<keyword evidence="1" id="KW-0472">Membrane</keyword>
<keyword evidence="1" id="KW-0812">Transmembrane</keyword>
<comment type="caution">
    <text evidence="3">The sequence shown here is derived from an EMBL/GenBank/DDBJ whole genome shotgun (WGS) entry which is preliminary data.</text>
</comment>
<evidence type="ECO:0000313" key="4">
    <source>
        <dbReference type="Proteomes" id="UP000614469"/>
    </source>
</evidence>
<dbReference type="Gene3D" id="1.20.810.10">
    <property type="entry name" value="Cytochrome Bc1 Complex, Chain C"/>
    <property type="match status" value="1"/>
</dbReference>
<feature type="transmembrane region" description="Helical" evidence="1">
    <location>
        <begin position="88"/>
        <end position="106"/>
    </location>
</feature>
<evidence type="ECO:0000259" key="2">
    <source>
        <dbReference type="PROSITE" id="PS51002"/>
    </source>
</evidence>
<organism evidence="3 4">
    <name type="scientific">Candidatus Desulfolinea nitratireducens</name>
    <dbReference type="NCBI Taxonomy" id="2841698"/>
    <lineage>
        <taxon>Bacteria</taxon>
        <taxon>Bacillati</taxon>
        <taxon>Chloroflexota</taxon>
        <taxon>Anaerolineae</taxon>
        <taxon>Anaerolineales</taxon>
        <taxon>Anaerolineales incertae sedis</taxon>
        <taxon>Candidatus Desulfolinea</taxon>
    </lineage>
</organism>
<dbReference type="EMBL" id="JACNJN010000158">
    <property type="protein sequence ID" value="MBC8336390.1"/>
    <property type="molecule type" value="Genomic_DNA"/>
</dbReference>
<dbReference type="Pfam" id="PF00033">
    <property type="entry name" value="Cytochrome_B"/>
    <property type="match status" value="1"/>
</dbReference>
<dbReference type="GO" id="GO:0022904">
    <property type="term" value="P:respiratory electron transport chain"/>
    <property type="evidence" value="ECO:0007669"/>
    <property type="project" value="InterPro"/>
</dbReference>
<gene>
    <name evidence="3" type="ORF">H8E29_14085</name>
</gene>
<dbReference type="PANTHER" id="PTHR19271">
    <property type="entry name" value="CYTOCHROME B"/>
    <property type="match status" value="1"/>
</dbReference>
<dbReference type="PANTHER" id="PTHR19271:SF16">
    <property type="entry name" value="CYTOCHROME B"/>
    <property type="match status" value="1"/>
</dbReference>
<feature type="transmembrane region" description="Helical" evidence="1">
    <location>
        <begin position="186"/>
        <end position="207"/>
    </location>
</feature>
<reference evidence="3 4" key="1">
    <citation type="submission" date="2020-08" db="EMBL/GenBank/DDBJ databases">
        <title>Bridging the membrane lipid divide: bacteria of the FCB group superphylum have the potential to synthesize archaeal ether lipids.</title>
        <authorList>
            <person name="Villanueva L."/>
            <person name="Von Meijenfeldt F.A.B."/>
            <person name="Westbye A.B."/>
            <person name="Yadav S."/>
            <person name="Hopmans E.C."/>
            <person name="Dutilh B.E."/>
            <person name="Sinninghe Damste J.S."/>
        </authorList>
    </citation>
    <scope>NUCLEOTIDE SEQUENCE [LARGE SCALE GENOMIC DNA]</scope>
    <source>
        <strain evidence="3">NIOZ-UU36</strain>
    </source>
</reference>
<name>A0A8J6TJA9_9CHLR</name>